<feature type="transmembrane region" description="Helical" evidence="1">
    <location>
        <begin position="120"/>
        <end position="144"/>
    </location>
</feature>
<accession>A0A1G7EJY4</accession>
<gene>
    <name evidence="3" type="ORF">SAMN04489747_3972</name>
</gene>
<dbReference type="PANTHER" id="PTHR40763">
    <property type="entry name" value="MEMBRANE PROTEIN-RELATED"/>
    <property type="match status" value="1"/>
</dbReference>
<protein>
    <recommendedName>
        <fullName evidence="2">DUF1707 domain-containing protein</fullName>
    </recommendedName>
</protein>
<feature type="transmembrane region" description="Helical" evidence="1">
    <location>
        <begin position="150"/>
        <end position="173"/>
    </location>
</feature>
<evidence type="ECO:0000256" key="1">
    <source>
        <dbReference type="SAM" id="Phobius"/>
    </source>
</evidence>
<dbReference type="OrthoDB" id="4772576at2"/>
<dbReference type="STRING" id="675864.SAMN04489747_3972"/>
<keyword evidence="4" id="KW-1185">Reference proteome</keyword>
<dbReference type="EMBL" id="LT629688">
    <property type="protein sequence ID" value="SDE64009.1"/>
    <property type="molecule type" value="Genomic_DNA"/>
</dbReference>
<keyword evidence="1" id="KW-0812">Transmembrane</keyword>
<sequence>MTISLPPSPHPSSHLPVPPAPPVPAWARQRSWVPVTVRRPGPPPGLRVGDAERSRVCDELSQHFSLGRLDGEELEERLNRAMSARTAGDLARLTRDLPADAPRPHAAPLPVPAQRSSASAVVAVLVLVGSLMTCFLMITASLLISPGWAVGALVGGTVAAAGGVAIGHLWHWWRQ</sequence>
<reference evidence="3 4" key="1">
    <citation type="submission" date="2016-10" db="EMBL/GenBank/DDBJ databases">
        <authorList>
            <person name="de Groot N.N."/>
        </authorList>
    </citation>
    <scope>NUCLEOTIDE SEQUENCE [LARGE SCALE GENOMIC DNA]</scope>
    <source>
        <strain evidence="3 4">MON 2.2</strain>
    </source>
</reference>
<keyword evidence="1" id="KW-0472">Membrane</keyword>
<dbReference type="AlphaFoldDB" id="A0A1G7EJY4"/>
<evidence type="ECO:0000259" key="2">
    <source>
        <dbReference type="Pfam" id="PF08044"/>
    </source>
</evidence>
<proteinExistence type="predicted"/>
<feature type="domain" description="DUF1707" evidence="2">
    <location>
        <begin position="46"/>
        <end position="98"/>
    </location>
</feature>
<organism evidence="3 4">
    <name type="scientific">Auraticoccus monumenti</name>
    <dbReference type="NCBI Taxonomy" id="675864"/>
    <lineage>
        <taxon>Bacteria</taxon>
        <taxon>Bacillati</taxon>
        <taxon>Actinomycetota</taxon>
        <taxon>Actinomycetes</taxon>
        <taxon>Propionibacteriales</taxon>
        <taxon>Propionibacteriaceae</taxon>
        <taxon>Auraticoccus</taxon>
    </lineage>
</organism>
<dbReference type="PANTHER" id="PTHR40763:SF4">
    <property type="entry name" value="DUF1707 DOMAIN-CONTAINING PROTEIN"/>
    <property type="match status" value="1"/>
</dbReference>
<name>A0A1G7EJY4_9ACTN</name>
<evidence type="ECO:0000313" key="3">
    <source>
        <dbReference type="EMBL" id="SDE64009.1"/>
    </source>
</evidence>
<evidence type="ECO:0000313" key="4">
    <source>
        <dbReference type="Proteomes" id="UP000198546"/>
    </source>
</evidence>
<dbReference type="RefSeq" id="WP_090595890.1">
    <property type="nucleotide sequence ID" value="NZ_LT629688.1"/>
</dbReference>
<dbReference type="Proteomes" id="UP000198546">
    <property type="component" value="Chromosome i"/>
</dbReference>
<keyword evidence="1" id="KW-1133">Transmembrane helix</keyword>
<dbReference type="Pfam" id="PF08044">
    <property type="entry name" value="DUF1707"/>
    <property type="match status" value="1"/>
</dbReference>
<dbReference type="InterPro" id="IPR012551">
    <property type="entry name" value="DUF1707_SHOCT-like"/>
</dbReference>